<dbReference type="CDD" id="cd00165">
    <property type="entry name" value="S4"/>
    <property type="match status" value="1"/>
</dbReference>
<dbReference type="InterPro" id="IPR036986">
    <property type="entry name" value="S4_RNA-bd_sf"/>
</dbReference>
<accession>A0ABR7N4N6</accession>
<gene>
    <name evidence="2" type="ORF">H8704_13450</name>
</gene>
<evidence type="ECO:0000313" key="2">
    <source>
        <dbReference type="EMBL" id="MBC8563606.1"/>
    </source>
</evidence>
<reference evidence="2 3" key="1">
    <citation type="submission" date="2020-08" db="EMBL/GenBank/DDBJ databases">
        <title>Genome public.</title>
        <authorList>
            <person name="Liu C."/>
            <person name="Sun Q."/>
        </authorList>
    </citation>
    <scope>NUCLEOTIDE SEQUENCE [LARGE SCALE GENOMIC DNA]</scope>
    <source>
        <strain evidence="2 3">NSJ-37</strain>
    </source>
</reference>
<dbReference type="EMBL" id="JACRSX010000030">
    <property type="protein sequence ID" value="MBC8563606.1"/>
    <property type="molecule type" value="Genomic_DNA"/>
</dbReference>
<protein>
    <submittedName>
        <fullName evidence="2">RNA-binding S4 domain-containing protein</fullName>
    </submittedName>
</protein>
<dbReference type="PROSITE" id="PS50889">
    <property type="entry name" value="S4"/>
    <property type="match status" value="1"/>
</dbReference>
<organism evidence="2 3">
    <name type="scientific">Jutongia huaianensis</name>
    <dbReference type="NCBI Taxonomy" id="2763668"/>
    <lineage>
        <taxon>Bacteria</taxon>
        <taxon>Bacillati</taxon>
        <taxon>Bacillota</taxon>
        <taxon>Clostridia</taxon>
        <taxon>Lachnospirales</taxon>
        <taxon>Lachnospiraceae</taxon>
        <taxon>Jutongia</taxon>
    </lineage>
</organism>
<comment type="caution">
    <text evidence="2">The sequence shown here is derived from an EMBL/GenBank/DDBJ whole genome shotgun (WGS) entry which is preliminary data.</text>
</comment>
<sequence length="70" mass="7752">MEAIQISDDFIKLGQALKLANMVSSGVEAKIVIQEGLVKVNGEVDTRRGRKLYPQDVFEFEGQEVTVLAE</sequence>
<dbReference type="Pfam" id="PF13275">
    <property type="entry name" value="S4_2"/>
    <property type="match status" value="1"/>
</dbReference>
<keyword evidence="1" id="KW-0694">RNA-binding</keyword>
<proteinExistence type="predicted"/>
<dbReference type="Gene3D" id="3.10.290.10">
    <property type="entry name" value="RNA-binding S4 domain"/>
    <property type="match status" value="1"/>
</dbReference>
<keyword evidence="3" id="KW-1185">Reference proteome</keyword>
<name>A0ABR7N4N6_9FIRM</name>
<dbReference type="RefSeq" id="WP_022465988.1">
    <property type="nucleotide sequence ID" value="NZ_JACRSX010000030.1"/>
</dbReference>
<evidence type="ECO:0000313" key="3">
    <source>
        <dbReference type="Proteomes" id="UP000606193"/>
    </source>
</evidence>
<dbReference type="Proteomes" id="UP000606193">
    <property type="component" value="Unassembled WGS sequence"/>
</dbReference>
<evidence type="ECO:0000256" key="1">
    <source>
        <dbReference type="PROSITE-ProRule" id="PRU00182"/>
    </source>
</evidence>
<dbReference type="SUPFAM" id="SSF55174">
    <property type="entry name" value="Alpha-L RNA-binding motif"/>
    <property type="match status" value="1"/>
</dbReference>